<feature type="binding site" evidence="10">
    <location>
        <begin position="463"/>
        <end position="464"/>
    </location>
    <ligand>
        <name>L-glutamate</name>
        <dbReference type="ChEBI" id="CHEBI:29985"/>
    </ligand>
</feature>
<feature type="active site" description="Nucleophile" evidence="9">
    <location>
        <position position="398"/>
    </location>
</feature>
<keyword evidence="4 11" id="KW-0808">Transferase</keyword>
<evidence type="ECO:0000256" key="10">
    <source>
        <dbReference type="PIRSR" id="PIRSR600101-2"/>
    </source>
</evidence>
<dbReference type="PRINTS" id="PR01210">
    <property type="entry name" value="GGTRANSPTASE"/>
</dbReference>
<proteinExistence type="inferred from homology"/>
<dbReference type="InterPro" id="IPR000101">
    <property type="entry name" value="GGT_peptidase"/>
</dbReference>
<feature type="binding site" evidence="10">
    <location>
        <position position="438"/>
    </location>
    <ligand>
        <name>L-glutamate</name>
        <dbReference type="ChEBI" id="CHEBI:29985"/>
    </ligand>
</feature>
<comment type="catalytic activity">
    <reaction evidence="2 11">
        <text>glutathione + H2O = L-cysteinylglycine + L-glutamate</text>
        <dbReference type="Rhea" id="RHEA:28807"/>
        <dbReference type="ChEBI" id="CHEBI:15377"/>
        <dbReference type="ChEBI" id="CHEBI:29985"/>
        <dbReference type="ChEBI" id="CHEBI:57925"/>
        <dbReference type="ChEBI" id="CHEBI:61694"/>
        <dbReference type="EC" id="3.4.19.13"/>
    </reaction>
</comment>
<comment type="subunit">
    <text evidence="11">This enzyme consists of two polypeptide chains, which are synthesized in precursor form from a single polypeptide.</text>
</comment>
<evidence type="ECO:0000256" key="4">
    <source>
        <dbReference type="ARBA" id="ARBA00022679"/>
    </source>
</evidence>
<dbReference type="GO" id="GO:0006751">
    <property type="term" value="P:glutathione catabolic process"/>
    <property type="evidence" value="ECO:0007669"/>
    <property type="project" value="UniProtKB-UniRule"/>
</dbReference>
<dbReference type="PANTHER" id="PTHR43199:SF1">
    <property type="entry name" value="GLUTATHIONE HYDROLASE PROENZYME"/>
    <property type="match status" value="1"/>
</dbReference>
<dbReference type="Gene3D" id="1.10.246.130">
    <property type="match status" value="1"/>
</dbReference>
<evidence type="ECO:0000256" key="5">
    <source>
        <dbReference type="ARBA" id="ARBA00022801"/>
    </source>
</evidence>
<evidence type="ECO:0000256" key="1">
    <source>
        <dbReference type="ARBA" id="ARBA00001049"/>
    </source>
</evidence>
<keyword evidence="11" id="KW-0317">Glutathione biosynthesis</keyword>
<keyword evidence="6 11" id="KW-0865">Zymogen</keyword>
<comment type="pathway">
    <text evidence="11">Sulfur metabolism; glutathione metabolism.</text>
</comment>
<feature type="region of interest" description="Disordered" evidence="12">
    <location>
        <begin position="367"/>
        <end position="389"/>
    </location>
</feature>
<dbReference type="GO" id="GO:0006750">
    <property type="term" value="P:glutathione biosynthetic process"/>
    <property type="evidence" value="ECO:0007669"/>
    <property type="project" value="UniProtKB-KW"/>
</dbReference>
<dbReference type="SUPFAM" id="SSF56235">
    <property type="entry name" value="N-terminal nucleophile aminohydrolases (Ntn hydrolases)"/>
    <property type="match status" value="1"/>
</dbReference>
<keyword evidence="14" id="KW-1185">Reference proteome</keyword>
<evidence type="ECO:0000256" key="3">
    <source>
        <dbReference type="ARBA" id="ARBA00009381"/>
    </source>
</evidence>
<evidence type="ECO:0000256" key="8">
    <source>
        <dbReference type="ARBA" id="ARBA00047417"/>
    </source>
</evidence>
<dbReference type="Gene3D" id="3.60.20.40">
    <property type="match status" value="1"/>
</dbReference>
<evidence type="ECO:0000256" key="6">
    <source>
        <dbReference type="ARBA" id="ARBA00023145"/>
    </source>
</evidence>
<accession>A0A109BKQ5</accession>
<dbReference type="Pfam" id="PF01019">
    <property type="entry name" value="G_glu_transpept"/>
    <property type="match status" value="1"/>
</dbReference>
<dbReference type="Proteomes" id="UP000059074">
    <property type="component" value="Unassembled WGS sequence"/>
</dbReference>
<dbReference type="EC" id="2.3.2.2" evidence="11"/>
<feature type="binding site" evidence="10">
    <location>
        <position position="109"/>
    </location>
    <ligand>
        <name>L-glutamate</name>
        <dbReference type="ChEBI" id="CHEBI:29985"/>
    </ligand>
</feature>
<keyword evidence="7 11" id="KW-0012">Acyltransferase</keyword>
<dbReference type="GO" id="GO:0036374">
    <property type="term" value="F:glutathione hydrolase activity"/>
    <property type="evidence" value="ECO:0007669"/>
    <property type="project" value="UniProtKB-UniRule"/>
</dbReference>
<comment type="similarity">
    <text evidence="3 11">Belongs to the gamma-glutamyltransferase family.</text>
</comment>
<name>A0A109BKQ5_HYPSL</name>
<comment type="catalytic activity">
    <reaction evidence="1 11">
        <text>an S-substituted glutathione + H2O = an S-substituted L-cysteinylglycine + L-glutamate</text>
        <dbReference type="Rhea" id="RHEA:59468"/>
        <dbReference type="ChEBI" id="CHEBI:15377"/>
        <dbReference type="ChEBI" id="CHEBI:29985"/>
        <dbReference type="ChEBI" id="CHEBI:90779"/>
        <dbReference type="ChEBI" id="CHEBI:143103"/>
        <dbReference type="EC" id="3.4.19.13"/>
    </reaction>
</comment>
<comment type="catalytic activity">
    <reaction evidence="8 11">
        <text>an N-terminal (5-L-glutamyl)-[peptide] + an alpha-amino acid = 5-L-glutamyl amino acid + an N-terminal L-alpha-aminoacyl-[peptide]</text>
        <dbReference type="Rhea" id="RHEA:23904"/>
        <dbReference type="Rhea" id="RHEA-COMP:9780"/>
        <dbReference type="Rhea" id="RHEA-COMP:9795"/>
        <dbReference type="ChEBI" id="CHEBI:77644"/>
        <dbReference type="ChEBI" id="CHEBI:78597"/>
        <dbReference type="ChEBI" id="CHEBI:78599"/>
        <dbReference type="ChEBI" id="CHEBI:78608"/>
        <dbReference type="EC" id="2.3.2.2"/>
    </reaction>
</comment>
<evidence type="ECO:0000256" key="7">
    <source>
        <dbReference type="ARBA" id="ARBA00023315"/>
    </source>
</evidence>
<reference evidence="13 14" key="1">
    <citation type="submission" date="2015-10" db="EMBL/GenBank/DDBJ databases">
        <title>Transcriptomic analysis of a linuron degrading triple-species bacterial consortium.</title>
        <authorList>
            <person name="Albers P."/>
        </authorList>
    </citation>
    <scope>NUCLEOTIDE SEQUENCE [LARGE SCALE GENOMIC DNA]</scope>
    <source>
        <strain evidence="13 14">WDL6</strain>
    </source>
</reference>
<dbReference type="NCBIfam" id="TIGR00066">
    <property type="entry name" value="g_glut_trans"/>
    <property type="match status" value="1"/>
</dbReference>
<keyword evidence="5 11" id="KW-0378">Hydrolase</keyword>
<evidence type="ECO:0000256" key="2">
    <source>
        <dbReference type="ARBA" id="ARBA00001089"/>
    </source>
</evidence>
<comment type="PTM">
    <text evidence="11">Cleaved by autocatalysis into a large and a small subunit.</text>
</comment>
<evidence type="ECO:0000256" key="11">
    <source>
        <dbReference type="RuleBase" id="RU368036"/>
    </source>
</evidence>
<evidence type="ECO:0000313" key="14">
    <source>
        <dbReference type="Proteomes" id="UP000059074"/>
    </source>
</evidence>
<evidence type="ECO:0000256" key="12">
    <source>
        <dbReference type="SAM" id="MobiDB-lite"/>
    </source>
</evidence>
<dbReference type="InterPro" id="IPR051792">
    <property type="entry name" value="GGT_bact"/>
</dbReference>
<dbReference type="InterPro" id="IPR043137">
    <property type="entry name" value="GGT_ssub_C"/>
</dbReference>
<dbReference type="EC" id="3.4.19.13" evidence="11"/>
<dbReference type="UniPathway" id="UPA00204"/>
<comment type="caution">
    <text evidence="13">The sequence shown here is derived from an EMBL/GenBank/DDBJ whole genome shotgun (WGS) entry which is preliminary data.</text>
</comment>
<dbReference type="STRING" id="121290.APY04_0891"/>
<dbReference type="EMBL" id="LMTR01000030">
    <property type="protein sequence ID" value="KWT70611.1"/>
    <property type="molecule type" value="Genomic_DNA"/>
</dbReference>
<organism evidence="13 14">
    <name type="scientific">Hyphomicrobium sulfonivorans</name>
    <dbReference type="NCBI Taxonomy" id="121290"/>
    <lineage>
        <taxon>Bacteria</taxon>
        <taxon>Pseudomonadati</taxon>
        <taxon>Pseudomonadota</taxon>
        <taxon>Alphaproteobacteria</taxon>
        <taxon>Hyphomicrobiales</taxon>
        <taxon>Hyphomicrobiaceae</taxon>
        <taxon>Hyphomicrobium</taxon>
    </lineage>
</organism>
<dbReference type="InterPro" id="IPR029055">
    <property type="entry name" value="Ntn_hydrolases_N"/>
</dbReference>
<dbReference type="InterPro" id="IPR043138">
    <property type="entry name" value="GGT_lsub"/>
</dbReference>
<dbReference type="AlphaFoldDB" id="A0A109BKQ5"/>
<dbReference type="PATRIC" id="fig|121290.4.peg.1703"/>
<gene>
    <name evidence="13" type="ORF">APY04_0891</name>
</gene>
<protein>
    <recommendedName>
        <fullName evidence="11">Glutathione hydrolase proenzyme</fullName>
        <ecNumber evidence="11">2.3.2.2</ecNumber>
        <ecNumber evidence="11">3.4.19.13</ecNumber>
    </recommendedName>
    <component>
        <recommendedName>
            <fullName evidence="11">Glutathione hydrolase large chain</fullName>
        </recommendedName>
    </component>
    <component>
        <recommendedName>
            <fullName evidence="11">Glutathione hydrolase small chain</fullName>
        </recommendedName>
    </component>
</protein>
<evidence type="ECO:0000256" key="9">
    <source>
        <dbReference type="PIRSR" id="PIRSR600101-1"/>
    </source>
</evidence>
<evidence type="ECO:0000313" key="13">
    <source>
        <dbReference type="EMBL" id="KWT70611.1"/>
    </source>
</evidence>
<sequence>MIGVGVAMLAMPGAAVAQLLDPRSQPEAASGYGRHKLATANRHMVSAANARAAEAGREMLRQGGSAIDAAIATQLVLNIVEPQSSGIGGGAFILYWDKAKASLQVYDGRETAPASAQPDRFMKDGKPMPFGEAVRSGLSIGVPGIVRLLEEIHRQHGKLAWAKLFEPAIRLAEEGFEVSPRLNLLLHLEGADSFVPAARRYFFTEDGAPVAVGHLLKNPEFAKTLRAIAAGGSEAFYSGEIAQAIVDAVASAPTAAGGMTLEDLSNYQVKQRAPLCITYRAYEVCGVGAPSSGGIAVAQTLKLIEPFTLGDSPDVALGAPAVHLIAEAQKLAFADRNRYIGDPEFVHVPEGMLDEAYLAERRKLIDPKSAADRPPAGKPPGSERQSFGVDATVERAGTSHISIIDADGNALSMTTTIEGAFGSHNWAAGFLLNNELTDFSLRPVDADGQPAANAVGPGKRPRSSMSPTIVFDAQRNVEAVLGSPGGSRIILYVLKTLIAMIDWRMDAQQAADLLNFGSQGHALELEVGWRAVPLALALRPFGHAILPSLMTSGVHIVGQRNGQLDGAADIRREGAALGD</sequence>
<feature type="binding site" evidence="10">
    <location>
        <position position="486"/>
    </location>
    <ligand>
        <name>L-glutamate</name>
        <dbReference type="ChEBI" id="CHEBI:29985"/>
    </ligand>
</feature>
<dbReference type="PANTHER" id="PTHR43199">
    <property type="entry name" value="GLUTATHIONE HYDROLASE"/>
    <property type="match status" value="1"/>
</dbReference>
<dbReference type="GO" id="GO:0103068">
    <property type="term" value="F:leukotriene C4 gamma-glutamyl transferase activity"/>
    <property type="evidence" value="ECO:0007669"/>
    <property type="project" value="UniProtKB-EC"/>
</dbReference>